<dbReference type="EMBL" id="NVMX01000321">
    <property type="protein sequence ID" value="PDZ93923.1"/>
    <property type="molecule type" value="Genomic_DNA"/>
</dbReference>
<name>A0A9X6SS95_BACCE</name>
<accession>A0A9X6SS95</accession>
<gene>
    <name evidence="1" type="ORF">CON36_36625</name>
</gene>
<organism evidence="1 2">
    <name type="scientific">Bacillus cereus</name>
    <dbReference type="NCBI Taxonomy" id="1396"/>
    <lineage>
        <taxon>Bacteria</taxon>
        <taxon>Bacillati</taxon>
        <taxon>Bacillota</taxon>
        <taxon>Bacilli</taxon>
        <taxon>Bacillales</taxon>
        <taxon>Bacillaceae</taxon>
        <taxon>Bacillus</taxon>
        <taxon>Bacillus cereus group</taxon>
    </lineage>
</organism>
<dbReference type="AlphaFoldDB" id="A0A9X6SS95"/>
<evidence type="ECO:0000313" key="1">
    <source>
        <dbReference type="EMBL" id="PDZ93923.1"/>
    </source>
</evidence>
<dbReference type="RefSeq" id="WP_098007450.1">
    <property type="nucleotide sequence ID" value="NZ_JAWLRU010000002.1"/>
</dbReference>
<evidence type="ECO:0000313" key="2">
    <source>
        <dbReference type="Proteomes" id="UP000219922"/>
    </source>
</evidence>
<protein>
    <submittedName>
        <fullName evidence="1">Uncharacterized protein</fullName>
    </submittedName>
</protein>
<proteinExistence type="predicted"/>
<sequence length="102" mass="12052">MNVFDDQIVYIASPHAEEQIIARTGYSLKNAKAEVEKLAKEGELLIEVDNYRYIKNGELYLPCIQYTGRPKNYFRVKSVLTWDMVDYRFQKVIDNYHLTRKA</sequence>
<dbReference type="Proteomes" id="UP000219922">
    <property type="component" value="Unassembled WGS sequence"/>
</dbReference>
<reference evidence="1 2" key="1">
    <citation type="submission" date="2017-09" db="EMBL/GenBank/DDBJ databases">
        <title>Large-scale bioinformatics analysis of Bacillus genomes uncovers conserved roles of natural products in bacterial physiology.</title>
        <authorList>
            <consortium name="Agbiome Team Llc"/>
            <person name="Bleich R.M."/>
            <person name="Grubbs K.J."/>
            <person name="Santa Maria K.C."/>
            <person name="Allen S.E."/>
            <person name="Farag S."/>
            <person name="Shank E.A."/>
            <person name="Bowers A."/>
        </authorList>
    </citation>
    <scope>NUCLEOTIDE SEQUENCE [LARGE SCALE GENOMIC DNA]</scope>
    <source>
        <strain evidence="1 2">AFS092789</strain>
    </source>
</reference>
<comment type="caution">
    <text evidence="1">The sequence shown here is derived from an EMBL/GenBank/DDBJ whole genome shotgun (WGS) entry which is preliminary data.</text>
</comment>